<dbReference type="Proteomes" id="UP000826195">
    <property type="component" value="Unassembled WGS sequence"/>
</dbReference>
<dbReference type="GO" id="GO:0031122">
    <property type="term" value="P:cytoplasmic microtubule organization"/>
    <property type="evidence" value="ECO:0007669"/>
    <property type="project" value="TreeGrafter"/>
</dbReference>
<evidence type="ECO:0000256" key="3">
    <source>
        <dbReference type="ARBA" id="ARBA00022701"/>
    </source>
</evidence>
<dbReference type="CDD" id="cd22572">
    <property type="entry name" value="GCP5_NTD"/>
    <property type="match status" value="1"/>
</dbReference>
<evidence type="ECO:0000313" key="9">
    <source>
        <dbReference type="EMBL" id="KAH0548961.1"/>
    </source>
</evidence>
<dbReference type="PANTHER" id="PTHR19302:SF33">
    <property type="entry name" value="GAMMA-TUBULIN COMPLEX COMPONENT 5"/>
    <property type="match status" value="1"/>
</dbReference>
<keyword evidence="4 5" id="KW-0206">Cytoskeleton</keyword>
<dbReference type="Gene3D" id="1.20.120.1900">
    <property type="entry name" value="Gamma-tubulin complex, C-terminal domain"/>
    <property type="match status" value="1"/>
</dbReference>
<gene>
    <name evidence="9" type="ORF">KQX54_004729</name>
</gene>
<dbReference type="InterPro" id="IPR040457">
    <property type="entry name" value="GCP_C"/>
</dbReference>
<evidence type="ECO:0000256" key="2">
    <source>
        <dbReference type="ARBA" id="ARBA00022490"/>
    </source>
</evidence>
<keyword evidence="10" id="KW-1185">Reference proteome</keyword>
<dbReference type="PANTHER" id="PTHR19302">
    <property type="entry name" value="GAMMA TUBULIN COMPLEX PROTEIN"/>
    <property type="match status" value="1"/>
</dbReference>
<dbReference type="GO" id="GO:0000930">
    <property type="term" value="C:gamma-tubulin complex"/>
    <property type="evidence" value="ECO:0007669"/>
    <property type="project" value="TreeGrafter"/>
</dbReference>
<feature type="domain" description="Gamma tubulin complex component C-terminal" evidence="7">
    <location>
        <begin position="791"/>
        <end position="1082"/>
    </location>
</feature>
<dbReference type="InterPro" id="IPR042241">
    <property type="entry name" value="GCP_C_sf"/>
</dbReference>
<organism evidence="9 10">
    <name type="scientific">Cotesia glomerata</name>
    <name type="common">Lepidopteran parasitic wasp</name>
    <name type="synonym">Apanteles glomeratus</name>
    <dbReference type="NCBI Taxonomy" id="32391"/>
    <lineage>
        <taxon>Eukaryota</taxon>
        <taxon>Metazoa</taxon>
        <taxon>Ecdysozoa</taxon>
        <taxon>Arthropoda</taxon>
        <taxon>Hexapoda</taxon>
        <taxon>Insecta</taxon>
        <taxon>Pterygota</taxon>
        <taxon>Neoptera</taxon>
        <taxon>Endopterygota</taxon>
        <taxon>Hymenoptera</taxon>
        <taxon>Apocrita</taxon>
        <taxon>Ichneumonoidea</taxon>
        <taxon>Braconidae</taxon>
        <taxon>Microgastrinae</taxon>
        <taxon>Cotesia</taxon>
    </lineage>
</organism>
<evidence type="ECO:0000259" key="7">
    <source>
        <dbReference type="Pfam" id="PF04130"/>
    </source>
</evidence>
<dbReference type="GO" id="GO:0051225">
    <property type="term" value="P:spindle assembly"/>
    <property type="evidence" value="ECO:0007669"/>
    <property type="project" value="TreeGrafter"/>
</dbReference>
<dbReference type="Pfam" id="PF04130">
    <property type="entry name" value="GCP_C_terminal"/>
    <property type="match status" value="1"/>
</dbReference>
<dbReference type="GO" id="GO:0051321">
    <property type="term" value="P:meiotic cell cycle"/>
    <property type="evidence" value="ECO:0007669"/>
    <property type="project" value="TreeGrafter"/>
</dbReference>
<keyword evidence="2 5" id="KW-0963">Cytoplasm</keyword>
<evidence type="ECO:0000256" key="6">
    <source>
        <dbReference type="SAM" id="MobiDB-lite"/>
    </source>
</evidence>
<dbReference type="InterPro" id="IPR059169">
    <property type="entry name" value="GCP5_N_ext"/>
</dbReference>
<evidence type="ECO:0000256" key="1">
    <source>
        <dbReference type="ARBA" id="ARBA00010337"/>
    </source>
</evidence>
<dbReference type="GO" id="GO:0051011">
    <property type="term" value="F:microtubule minus-end binding"/>
    <property type="evidence" value="ECO:0007669"/>
    <property type="project" value="TreeGrafter"/>
</dbReference>
<reference evidence="9 10" key="1">
    <citation type="journal article" date="2021" name="J. Hered.">
        <title>A chromosome-level genome assembly of the parasitoid wasp, Cotesia glomerata (Hymenoptera: Braconidae).</title>
        <authorList>
            <person name="Pinto B.J."/>
            <person name="Weis J.J."/>
            <person name="Gamble T."/>
            <person name="Ode P.J."/>
            <person name="Paul R."/>
            <person name="Zaspel J.M."/>
        </authorList>
    </citation>
    <scope>NUCLEOTIDE SEQUENCE [LARGE SCALE GENOMIC DNA]</scope>
    <source>
        <strain evidence="9">CgM1</strain>
    </source>
</reference>
<accession>A0AAV7ICM6</accession>
<protein>
    <recommendedName>
        <fullName evidence="5">Gamma-tubulin complex component</fullName>
    </recommendedName>
</protein>
<evidence type="ECO:0000256" key="4">
    <source>
        <dbReference type="ARBA" id="ARBA00023212"/>
    </source>
</evidence>
<name>A0AAV7ICM6_COTGL</name>
<dbReference type="AlphaFoldDB" id="A0AAV7ICM6"/>
<proteinExistence type="inferred from homology"/>
<evidence type="ECO:0000313" key="10">
    <source>
        <dbReference type="Proteomes" id="UP000826195"/>
    </source>
</evidence>
<feature type="compositionally biased region" description="Polar residues" evidence="6">
    <location>
        <begin position="197"/>
        <end position="214"/>
    </location>
</feature>
<dbReference type="Pfam" id="PF17681">
    <property type="entry name" value="GCP_N_terminal"/>
    <property type="match status" value="1"/>
</dbReference>
<dbReference type="InterPro" id="IPR041470">
    <property type="entry name" value="GCP_N"/>
</dbReference>
<dbReference type="GO" id="GO:0007020">
    <property type="term" value="P:microtubule nucleation"/>
    <property type="evidence" value="ECO:0007669"/>
    <property type="project" value="InterPro"/>
</dbReference>
<dbReference type="GO" id="GO:0000278">
    <property type="term" value="P:mitotic cell cycle"/>
    <property type="evidence" value="ECO:0007669"/>
    <property type="project" value="TreeGrafter"/>
</dbReference>
<feature type="region of interest" description="Disordered" evidence="6">
    <location>
        <begin position="193"/>
        <end position="222"/>
    </location>
</feature>
<dbReference type="GO" id="GO:0000922">
    <property type="term" value="C:spindle pole"/>
    <property type="evidence" value="ECO:0007669"/>
    <property type="project" value="InterPro"/>
</dbReference>
<keyword evidence="3 5" id="KW-0493">Microtubule</keyword>
<comment type="caution">
    <text evidence="9">The sequence shown here is derived from an EMBL/GenBank/DDBJ whole genome shotgun (WGS) entry which is preliminary data.</text>
</comment>
<dbReference type="GO" id="GO:0043015">
    <property type="term" value="F:gamma-tubulin binding"/>
    <property type="evidence" value="ECO:0007669"/>
    <property type="project" value="InterPro"/>
</dbReference>
<dbReference type="GO" id="GO:0005874">
    <property type="term" value="C:microtubule"/>
    <property type="evidence" value="ECO:0007669"/>
    <property type="project" value="UniProtKB-KW"/>
</dbReference>
<dbReference type="InterPro" id="IPR007259">
    <property type="entry name" value="GCP"/>
</dbReference>
<evidence type="ECO:0000256" key="5">
    <source>
        <dbReference type="RuleBase" id="RU363050"/>
    </source>
</evidence>
<sequence>MGTYITNDIYKDLKLLINSLTGFEEKGQTARHFKLCEKFVLSNIKNHNYLPINSHIVRRSVNELKEKFIVHGNYKVAERFTSLVDSLLTSSAFNFDQHPQHDLQWTLLSLLIELSNETSKSIISTGDDSIDALDLGSDDESDDNFDSRTVDLNDSRTDEINWEEYLKEGQQEFFSDFKDAQDSDELSVWSEEDAESNVKNSSKQTLTAGSSQSTFKKKSNSNCPAELSLKSQAKSRSLEKFTRIVESQKWLEFNVENTWWSEKNYQNVQVLSVFPQAHFCEIYESFRQSSEAGKSGTSLISEYQACREVLWMLTHQVVTSSGDYDNIGVVYEKTLDGFSVNKNISIPSLTPKAFQSAFGSFVEYFSMVEKLNCLLENTDVNTSNIKSLFPITYENYSTSVMQYFNRLKEDIIDVEKKSMQRKFNPTTFLTLSKDLEPIIGQLTILSDIHQSVLTDELLKSQTNWEKSYRLLLNLYRQIENSSSRSRTNLCASLYLSSLKIYLNIIDTWLTEGRLEDFRDEFLVFKKNFSNNFESTSSEGGDRIKMASFAIRPIEKDGLVIDPITKKLLRKIEEMGRNIDLLVTLNRISDMWKMNAEIYDSTRIPLSEEFISYVIMELSKYGNDSSEIDHSDQLDAANVDYEIDRSTNASDLSKVLVKETDTDNLENGLDAACLINLEENIRQQIRQINNPFLMKVFQNYLPSLTTPTPSFVNFPPAASSVDTVDFREKNLEDREVKKQWGVINIFDKLEGMSEFILPFRKALEKTLDTILDRRYSCASKLVKNILIDEYKLERHLKLMRSIYMMERGHVMRKFYQLMFQEIETRNLASYRINPYGDLTNILEQVLSDEWRDSSSQNRWSITIVPSDGGNTTRQVIQAIENTTLDYSVDWPINMVLAEPVLVKYNEIFRFQLKLKWALWTLNNLLFTDLEGSSEDMEDFFFHFNARRLECLRFWLLHAIGSIHTYLSGQVLQSLGLILENSLAQAKDLDTIIQIHNDYLDKAHEHCLQTPQFADIMTTINNLLEMCAHIRDRWKRGVKHLMPQELDVMEKKYIKFHTYLALALHNAVQHKEADYLASLTTAFNCSIPQYSN</sequence>
<evidence type="ECO:0000259" key="8">
    <source>
        <dbReference type="Pfam" id="PF17681"/>
    </source>
</evidence>
<comment type="similarity">
    <text evidence="1 5">Belongs to the TUBGCP family.</text>
</comment>
<comment type="subcellular location">
    <subcellularLocation>
        <location evidence="5">Cytoplasm</location>
        <location evidence="5">Cytoskeleton</location>
        <location evidence="5">Microtubule organizing center</location>
    </subcellularLocation>
</comment>
<dbReference type="EMBL" id="JAHXZJ010001864">
    <property type="protein sequence ID" value="KAH0548961.1"/>
    <property type="molecule type" value="Genomic_DNA"/>
</dbReference>
<feature type="domain" description="Gamma tubulin complex component protein N-terminal" evidence="8">
    <location>
        <begin position="339"/>
        <end position="689"/>
    </location>
</feature>